<dbReference type="PANTHER" id="PTHR34406:SF1">
    <property type="entry name" value="PROTEIN YCEI"/>
    <property type="match status" value="1"/>
</dbReference>
<reference evidence="3 4" key="1">
    <citation type="submission" date="2015-03" db="EMBL/GenBank/DDBJ databases">
        <title>Genome Sequence of Kiloniella spongiae MEBiC09566, isolated from a marine sponge.</title>
        <authorList>
            <person name="Shao Z."/>
            <person name="Wang L."/>
            <person name="Li X."/>
        </authorList>
    </citation>
    <scope>NUCLEOTIDE SEQUENCE [LARGE SCALE GENOMIC DNA]</scope>
    <source>
        <strain evidence="3 4">MEBiC09566</strain>
    </source>
</reference>
<comment type="caution">
    <text evidence="3">The sequence shown here is derived from an EMBL/GenBank/DDBJ whole genome shotgun (WGS) entry which is preliminary data.</text>
</comment>
<accession>A0A0H2MHJ6</accession>
<dbReference type="PANTHER" id="PTHR34406">
    <property type="entry name" value="PROTEIN YCEI"/>
    <property type="match status" value="1"/>
</dbReference>
<dbReference type="EMBL" id="LAQL01000003">
    <property type="protein sequence ID" value="KLN61656.1"/>
    <property type="molecule type" value="Genomic_DNA"/>
</dbReference>
<feature type="signal peptide" evidence="1">
    <location>
        <begin position="1"/>
        <end position="32"/>
    </location>
</feature>
<proteinExistence type="predicted"/>
<sequence length="202" mass="21938">MFKSKIKSTLVASLLAFGVSGGLVGNFNSAQAETYQLDTQGAHASIQFKISHLGYSWILARFNKFEGQFEFDESKPEASSISITVDTASLDSNHAERDKHLRSADFLDVSKFPTATFLSTGLKSVNEKKAVLSGDLTIKGITKPITMDVNWIGGGDDPWGYVRQGFEGSVVIPVGEYGMMDMGPSAQEVEILVFFEGVRPKG</sequence>
<dbReference type="PATRIC" id="fig|1489064.4.peg.2158"/>
<gene>
    <name evidence="3" type="ORF">WH96_04775</name>
</gene>
<dbReference type="Pfam" id="PF04264">
    <property type="entry name" value="YceI"/>
    <property type="match status" value="1"/>
</dbReference>
<dbReference type="InterPro" id="IPR007372">
    <property type="entry name" value="Lipid/polyisoprenoid-bd_YceI"/>
</dbReference>
<dbReference type="AlphaFoldDB" id="A0A0H2MHJ6"/>
<name>A0A0H2MHJ6_9PROT</name>
<dbReference type="Proteomes" id="UP000035444">
    <property type="component" value="Unassembled WGS sequence"/>
</dbReference>
<evidence type="ECO:0000313" key="4">
    <source>
        <dbReference type="Proteomes" id="UP000035444"/>
    </source>
</evidence>
<feature type="chain" id="PRO_5002597535" description="Lipid/polyisoprenoid-binding YceI-like domain-containing protein" evidence="1">
    <location>
        <begin position="33"/>
        <end position="202"/>
    </location>
</feature>
<dbReference type="OrthoDB" id="9811006at2"/>
<dbReference type="Gene3D" id="2.40.128.110">
    <property type="entry name" value="Lipid/polyisoprenoid-binding, YceI-like"/>
    <property type="match status" value="1"/>
</dbReference>
<feature type="domain" description="Lipid/polyisoprenoid-binding YceI-like" evidence="2">
    <location>
        <begin position="34"/>
        <end position="198"/>
    </location>
</feature>
<evidence type="ECO:0000313" key="3">
    <source>
        <dbReference type="EMBL" id="KLN61656.1"/>
    </source>
</evidence>
<keyword evidence="1" id="KW-0732">Signal</keyword>
<dbReference type="SMART" id="SM00867">
    <property type="entry name" value="YceI"/>
    <property type="match status" value="1"/>
</dbReference>
<dbReference type="SUPFAM" id="SSF101874">
    <property type="entry name" value="YceI-like"/>
    <property type="match status" value="1"/>
</dbReference>
<keyword evidence="4" id="KW-1185">Reference proteome</keyword>
<organism evidence="3 4">
    <name type="scientific">Kiloniella spongiae</name>
    <dbReference type="NCBI Taxonomy" id="1489064"/>
    <lineage>
        <taxon>Bacteria</taxon>
        <taxon>Pseudomonadati</taxon>
        <taxon>Pseudomonadota</taxon>
        <taxon>Alphaproteobacteria</taxon>
        <taxon>Rhodospirillales</taxon>
        <taxon>Kiloniellaceae</taxon>
        <taxon>Kiloniella</taxon>
    </lineage>
</organism>
<dbReference type="NCBIfam" id="NF002994">
    <property type="entry name" value="PRK03757.1"/>
    <property type="match status" value="1"/>
</dbReference>
<dbReference type="RefSeq" id="WP_047762991.1">
    <property type="nucleotide sequence ID" value="NZ_LAQL01000003.1"/>
</dbReference>
<dbReference type="STRING" id="1489064.WH96_04775"/>
<evidence type="ECO:0000256" key="1">
    <source>
        <dbReference type="SAM" id="SignalP"/>
    </source>
</evidence>
<evidence type="ECO:0000259" key="2">
    <source>
        <dbReference type="SMART" id="SM00867"/>
    </source>
</evidence>
<protein>
    <recommendedName>
        <fullName evidence="2">Lipid/polyisoprenoid-binding YceI-like domain-containing protein</fullName>
    </recommendedName>
</protein>
<dbReference type="InterPro" id="IPR036761">
    <property type="entry name" value="TTHA0802/YceI-like_sf"/>
</dbReference>